<proteinExistence type="predicted"/>
<sequence>MNLETPSQENLVHLINEIKARLKLVNTALIDPQEFRLEDYEEILSLYHMIRRKNDRLTMMEIEGVLEELGRLRCPRG</sequence>
<accession>A0ABT8IMM6</accession>
<gene>
    <name evidence="1" type="ORF">NWF35_08905</name>
</gene>
<organism evidence="1 2">
    <name type="scientific">Polycladomyces subterraneus</name>
    <dbReference type="NCBI Taxonomy" id="1016997"/>
    <lineage>
        <taxon>Bacteria</taxon>
        <taxon>Bacillati</taxon>
        <taxon>Bacillota</taxon>
        <taxon>Bacilli</taxon>
        <taxon>Bacillales</taxon>
        <taxon>Thermoactinomycetaceae</taxon>
        <taxon>Polycladomyces</taxon>
    </lineage>
</organism>
<evidence type="ECO:0000313" key="1">
    <source>
        <dbReference type="EMBL" id="MDN4594019.1"/>
    </source>
</evidence>
<comment type="caution">
    <text evidence="1">The sequence shown here is derived from an EMBL/GenBank/DDBJ whole genome shotgun (WGS) entry which is preliminary data.</text>
</comment>
<protein>
    <submittedName>
        <fullName evidence="1">DUF1128 domain-containing protein</fullName>
    </submittedName>
</protein>
<name>A0ABT8IMM6_9BACL</name>
<dbReference type="RefSeq" id="WP_301238698.1">
    <property type="nucleotide sequence ID" value="NZ_JANRHH010000035.1"/>
</dbReference>
<dbReference type="Proteomes" id="UP001174196">
    <property type="component" value="Unassembled WGS sequence"/>
</dbReference>
<dbReference type="Pfam" id="PF06569">
    <property type="entry name" value="DUF1128"/>
    <property type="match status" value="1"/>
</dbReference>
<evidence type="ECO:0000313" key="2">
    <source>
        <dbReference type="Proteomes" id="UP001174196"/>
    </source>
</evidence>
<keyword evidence="2" id="KW-1185">Reference proteome</keyword>
<dbReference type="EMBL" id="JANRHH010000035">
    <property type="protein sequence ID" value="MDN4594019.1"/>
    <property type="molecule type" value="Genomic_DNA"/>
</dbReference>
<dbReference type="InterPro" id="IPR009507">
    <property type="entry name" value="UPF0435"/>
</dbReference>
<reference evidence="1" key="1">
    <citation type="submission" date="2022-08" db="EMBL/GenBank/DDBJ databases">
        <title>Polycladomyces zharkentsis sp. nov., a novel thermophilic CMC and starch-degrading bacterium isolated from a geothermal spring in Kazakhstan.</title>
        <authorList>
            <person name="Mashzhan A."/>
            <person name="Kistaubaeva A."/>
            <person name="Javier-Lopez R."/>
            <person name="Birkeland N.-K."/>
        </authorList>
    </citation>
    <scope>NUCLEOTIDE SEQUENCE</scope>
    <source>
        <strain evidence="1">KSR 13</strain>
    </source>
</reference>